<proteinExistence type="predicted"/>
<sequence length="172" mass="19907">MPPSFPNKAHFRTLTNDINNPPNYPHPQSINIFCMPKARKLLWDTLFKQDLSVAPETRQFISSFPAIEELHFFLLVLHFSDDIEFLSLFKNLQKLELNDVDFKDGIYLSTFQCPGARSALKNFSIKDRYMPADWIVEKVFAVSPPKNLRCITCESNVSPFFPREFACLLDLS</sequence>
<evidence type="ECO:0000313" key="2">
    <source>
        <dbReference type="Proteomes" id="UP001175227"/>
    </source>
</evidence>
<reference evidence="1" key="1">
    <citation type="submission" date="2023-06" db="EMBL/GenBank/DDBJ databases">
        <authorList>
            <consortium name="Lawrence Berkeley National Laboratory"/>
            <person name="Ahrendt S."/>
            <person name="Sahu N."/>
            <person name="Indic B."/>
            <person name="Wong-Bajracharya J."/>
            <person name="Merenyi Z."/>
            <person name="Ke H.-M."/>
            <person name="Monk M."/>
            <person name="Kocsube S."/>
            <person name="Drula E."/>
            <person name="Lipzen A."/>
            <person name="Balint B."/>
            <person name="Henrissat B."/>
            <person name="Andreopoulos B."/>
            <person name="Martin F.M."/>
            <person name="Harder C.B."/>
            <person name="Rigling D."/>
            <person name="Ford K.L."/>
            <person name="Foster G.D."/>
            <person name="Pangilinan J."/>
            <person name="Papanicolaou A."/>
            <person name="Barry K."/>
            <person name="LaButti K."/>
            <person name="Viragh M."/>
            <person name="Koriabine M."/>
            <person name="Yan M."/>
            <person name="Riley R."/>
            <person name="Champramary S."/>
            <person name="Plett K.L."/>
            <person name="Tsai I.J."/>
            <person name="Slot J."/>
            <person name="Sipos G."/>
            <person name="Plett J."/>
            <person name="Nagy L.G."/>
            <person name="Grigoriev I.V."/>
        </authorList>
    </citation>
    <scope>NUCLEOTIDE SEQUENCE</scope>
    <source>
        <strain evidence="1">ICMP 16352</strain>
    </source>
</reference>
<gene>
    <name evidence="1" type="ORF">IW261DRAFT_1543742</name>
</gene>
<name>A0AA39KEB3_9AGAR</name>
<accession>A0AA39KEB3</accession>
<organism evidence="1 2">
    <name type="scientific">Armillaria novae-zelandiae</name>
    <dbReference type="NCBI Taxonomy" id="153914"/>
    <lineage>
        <taxon>Eukaryota</taxon>
        <taxon>Fungi</taxon>
        <taxon>Dikarya</taxon>
        <taxon>Basidiomycota</taxon>
        <taxon>Agaricomycotina</taxon>
        <taxon>Agaricomycetes</taxon>
        <taxon>Agaricomycetidae</taxon>
        <taxon>Agaricales</taxon>
        <taxon>Marasmiineae</taxon>
        <taxon>Physalacriaceae</taxon>
        <taxon>Armillaria</taxon>
    </lineage>
</organism>
<protein>
    <submittedName>
        <fullName evidence="1">Uncharacterized protein</fullName>
    </submittedName>
</protein>
<keyword evidence="2" id="KW-1185">Reference proteome</keyword>
<dbReference type="EMBL" id="JAUEPR010000311">
    <property type="protein sequence ID" value="KAK0458385.1"/>
    <property type="molecule type" value="Genomic_DNA"/>
</dbReference>
<dbReference type="AlphaFoldDB" id="A0AA39KEB3"/>
<comment type="caution">
    <text evidence="1">The sequence shown here is derived from an EMBL/GenBank/DDBJ whole genome shotgun (WGS) entry which is preliminary data.</text>
</comment>
<evidence type="ECO:0000313" key="1">
    <source>
        <dbReference type="EMBL" id="KAK0458385.1"/>
    </source>
</evidence>
<dbReference type="Proteomes" id="UP001175227">
    <property type="component" value="Unassembled WGS sequence"/>
</dbReference>